<dbReference type="Pfam" id="PF08541">
    <property type="entry name" value="ACP_syn_III_C"/>
    <property type="match status" value="1"/>
</dbReference>
<dbReference type="InterPro" id="IPR016039">
    <property type="entry name" value="Thiolase-like"/>
</dbReference>
<dbReference type="SUPFAM" id="SSF53901">
    <property type="entry name" value="Thiolase-like"/>
    <property type="match status" value="2"/>
</dbReference>
<organism evidence="4 5">
    <name type="scientific">Bordetella trematum</name>
    <dbReference type="NCBI Taxonomy" id="123899"/>
    <lineage>
        <taxon>Bacteria</taxon>
        <taxon>Pseudomonadati</taxon>
        <taxon>Pseudomonadota</taxon>
        <taxon>Betaproteobacteria</taxon>
        <taxon>Burkholderiales</taxon>
        <taxon>Alcaligenaceae</taxon>
        <taxon>Bordetella</taxon>
    </lineage>
</organism>
<evidence type="ECO:0000256" key="2">
    <source>
        <dbReference type="ARBA" id="ARBA00023315"/>
    </source>
</evidence>
<dbReference type="PANTHER" id="PTHR34069:SF3">
    <property type="entry name" value="ACYL-COA:ACYL-COA ALKYLTRANSFERASE"/>
    <property type="match status" value="1"/>
</dbReference>
<protein>
    <submittedName>
        <fullName evidence="4">3-oxoacyl-ACP synthase</fullName>
    </submittedName>
</protein>
<dbReference type="EMBL" id="LT546645">
    <property type="protein sequence ID" value="SAI72623.1"/>
    <property type="molecule type" value="Genomic_DNA"/>
</dbReference>
<proteinExistence type="predicted"/>
<dbReference type="Pfam" id="PF14518">
    <property type="entry name" value="Haem_oxygenas_2"/>
    <property type="match status" value="1"/>
</dbReference>
<dbReference type="AlphaFoldDB" id="A0A157K2T4"/>
<dbReference type="Gene3D" id="1.20.910.10">
    <property type="entry name" value="Heme oxygenase-like"/>
    <property type="match status" value="1"/>
</dbReference>
<dbReference type="eggNOG" id="COG0332">
    <property type="taxonomic scope" value="Bacteria"/>
</dbReference>
<gene>
    <name evidence="4" type="ORF">SAMEA3906487_03328</name>
</gene>
<dbReference type="RefSeq" id="WP_063492288.1">
    <property type="nucleotide sequence ID" value="NZ_CP016340.1"/>
</dbReference>
<evidence type="ECO:0000259" key="3">
    <source>
        <dbReference type="Pfam" id="PF08541"/>
    </source>
</evidence>
<reference evidence="4 5" key="1">
    <citation type="submission" date="2016-04" db="EMBL/GenBank/DDBJ databases">
        <authorList>
            <consortium name="Pathogen Informatics"/>
        </authorList>
    </citation>
    <scope>NUCLEOTIDE SEQUENCE [LARGE SCALE GENOMIC DNA]</scope>
    <source>
        <strain evidence="4 5">H044680328</strain>
    </source>
</reference>
<name>A0A157K2T4_9BORD</name>
<dbReference type="Gene3D" id="3.40.47.10">
    <property type="match status" value="2"/>
</dbReference>
<keyword evidence="1" id="KW-0808">Transferase</keyword>
<sequence length="638" mass="69429">MPIAFDRVYLESAGYFMPGEPVDNAAMDAYIAPLNRMSGRIKTRILAENGIRTRHYAINPDGSPRHSCAQLAAKAIGDCLAQGGQALSSVGLLASGSSGGDALMPGLANMIQGEMGAAPMETLSVHGICAAGVGAIQAAASSVELGAHRRALAVAAELPSRLFKRSRFAARGYDADFDAHFLRWMLSDGAGALLLGQEGHALPGPSQGLRLKLKWIHQRSFSGDYPVCMQLGLDAARERSHLDYPSWETAETDGALSLRQDIRLLPHLFDIGIHEYAGLVRDGWLDPARVDHFLCHYSSEKFIPVVEDLMAKSGLVIPRERWFSNLAWRGNTGAASILIMLAEFLQTRALRAGEQIFCYIPESGRFSAAYMLLQAEACDAAPAPASRPAGAAPAMPAASDDADAIAAPHDPAQAPEGLSALLTELAAIWHDYRSRVWRTPLVQKLRRGHFQADDYARWMADWIPQVREGSKWMREGAASLGDDYAPLAALVQMHAGEEQNDFMILYEDYRQAGGKQALDALRRNPGGEALNAYLHALAATRDPIGLLGAIYIIEGTGQRIIPALLPLLKASLALPPQAFRFLEYHGHNDEHHLARWLAAVELAMDCDPDGQAARRIVDTARRTAALYLMQFHHVMEQA</sequence>
<dbReference type="OrthoDB" id="2514738at2"/>
<keyword evidence="2" id="KW-0012">Acyltransferase</keyword>
<accession>A0A157K2T4</accession>
<evidence type="ECO:0000256" key="1">
    <source>
        <dbReference type="ARBA" id="ARBA00022679"/>
    </source>
</evidence>
<evidence type="ECO:0000313" key="5">
    <source>
        <dbReference type="Proteomes" id="UP000076825"/>
    </source>
</evidence>
<dbReference type="CDD" id="cd00827">
    <property type="entry name" value="init_cond_enzymes"/>
    <property type="match status" value="1"/>
</dbReference>
<dbReference type="Proteomes" id="UP000076825">
    <property type="component" value="Chromosome 1"/>
</dbReference>
<dbReference type="SUPFAM" id="SSF48613">
    <property type="entry name" value="Heme oxygenase-like"/>
    <property type="match status" value="1"/>
</dbReference>
<keyword evidence="5" id="KW-1185">Reference proteome</keyword>
<dbReference type="GO" id="GO:0016746">
    <property type="term" value="F:acyltransferase activity"/>
    <property type="evidence" value="ECO:0007669"/>
    <property type="project" value="UniProtKB-KW"/>
</dbReference>
<dbReference type="KEGG" id="btrm:SAMEA390648703328"/>
<dbReference type="InterPro" id="IPR016084">
    <property type="entry name" value="Haem_Oase-like_multi-hlx"/>
</dbReference>
<feature type="domain" description="Beta-ketoacyl-[acyl-carrier-protein] synthase III C-terminal" evidence="3">
    <location>
        <begin position="285"/>
        <end position="357"/>
    </location>
</feature>
<dbReference type="GO" id="GO:0044550">
    <property type="term" value="P:secondary metabolite biosynthetic process"/>
    <property type="evidence" value="ECO:0007669"/>
    <property type="project" value="TreeGrafter"/>
</dbReference>
<dbReference type="PANTHER" id="PTHR34069">
    <property type="entry name" value="3-OXOACYL-[ACYL-CARRIER-PROTEIN] SYNTHASE 3"/>
    <property type="match status" value="1"/>
</dbReference>
<dbReference type="GeneID" id="56589433"/>
<evidence type="ECO:0000313" key="4">
    <source>
        <dbReference type="EMBL" id="SAI72623.1"/>
    </source>
</evidence>
<dbReference type="STRING" id="123899.SAMEA3906487_03328"/>
<dbReference type="InterPro" id="IPR013747">
    <property type="entry name" value="ACP_syn_III_C"/>
</dbReference>
<dbReference type="PATRIC" id="fig|123899.6.peg.3326"/>